<reference evidence="8 10" key="2">
    <citation type="journal article" date="2013" name="Nature">
        <title>Insights into bilaterian evolution from three spiralian genomes.</title>
        <authorList>
            <person name="Simakov O."/>
            <person name="Marletaz F."/>
            <person name="Cho S.J."/>
            <person name="Edsinger-Gonzales E."/>
            <person name="Havlak P."/>
            <person name="Hellsten U."/>
            <person name="Kuo D.H."/>
            <person name="Larsson T."/>
            <person name="Lv J."/>
            <person name="Arendt D."/>
            <person name="Savage R."/>
            <person name="Osoegawa K."/>
            <person name="de Jong P."/>
            <person name="Grimwood J."/>
            <person name="Chapman J.A."/>
            <person name="Shapiro H."/>
            <person name="Aerts A."/>
            <person name="Otillar R.P."/>
            <person name="Terry A.Y."/>
            <person name="Boore J.L."/>
            <person name="Grigoriev I.V."/>
            <person name="Lindberg D.R."/>
            <person name="Seaver E.C."/>
            <person name="Weisblat D.A."/>
            <person name="Putnam N.H."/>
            <person name="Rokhsar D.S."/>
        </authorList>
    </citation>
    <scope>NUCLEOTIDE SEQUENCE</scope>
    <source>
        <strain evidence="8 10">I ESC-2004</strain>
    </source>
</reference>
<dbReference type="OrthoDB" id="3639251at2759"/>
<evidence type="ECO:0000256" key="3">
    <source>
        <dbReference type="ARBA" id="ARBA00022692"/>
    </source>
</evidence>
<evidence type="ECO:0000259" key="7">
    <source>
        <dbReference type="PROSITE" id="PS50850"/>
    </source>
</evidence>
<gene>
    <name evidence="8" type="ORF">CAPTEDRAFT_219246</name>
</gene>
<dbReference type="InterPro" id="IPR000849">
    <property type="entry name" value="Sugar_P_transporter"/>
</dbReference>
<dbReference type="Gene3D" id="1.20.1250.20">
    <property type="entry name" value="MFS general substrate transporter like domains"/>
    <property type="match status" value="2"/>
</dbReference>
<dbReference type="PIRSF" id="PIRSF002808">
    <property type="entry name" value="Hexose_phosphate_transp"/>
    <property type="match status" value="1"/>
</dbReference>
<feature type="transmembrane region" description="Helical" evidence="6">
    <location>
        <begin position="241"/>
        <end position="259"/>
    </location>
</feature>
<dbReference type="STRING" id="283909.R7VAW7"/>
<evidence type="ECO:0000256" key="6">
    <source>
        <dbReference type="SAM" id="Phobius"/>
    </source>
</evidence>
<dbReference type="Pfam" id="PF07690">
    <property type="entry name" value="MFS_1"/>
    <property type="match status" value="1"/>
</dbReference>
<feature type="transmembrane region" description="Helical" evidence="6">
    <location>
        <begin position="150"/>
        <end position="174"/>
    </location>
</feature>
<dbReference type="HOGENOM" id="CLU_001265_31_0_1"/>
<feature type="transmembrane region" description="Helical" evidence="6">
    <location>
        <begin position="280"/>
        <end position="300"/>
    </location>
</feature>
<dbReference type="SUPFAM" id="SSF103473">
    <property type="entry name" value="MFS general substrate transporter"/>
    <property type="match status" value="1"/>
</dbReference>
<reference evidence="9" key="3">
    <citation type="submission" date="2015-06" db="UniProtKB">
        <authorList>
            <consortium name="EnsemblMetazoa"/>
        </authorList>
    </citation>
    <scope>IDENTIFICATION</scope>
</reference>
<dbReference type="InterPro" id="IPR051337">
    <property type="entry name" value="OPA_Antiporter"/>
</dbReference>
<keyword evidence="10" id="KW-1185">Reference proteome</keyword>
<dbReference type="Proteomes" id="UP000014760">
    <property type="component" value="Unassembled WGS sequence"/>
</dbReference>
<dbReference type="PANTHER" id="PTHR43826:SF3">
    <property type="entry name" value="GLUCOSE-6-PHOSPHATE EXCHANGER SLC37A4"/>
    <property type="match status" value="1"/>
</dbReference>
<feature type="transmembrane region" description="Helical" evidence="6">
    <location>
        <begin position="91"/>
        <end position="122"/>
    </location>
</feature>
<dbReference type="PANTHER" id="PTHR43826">
    <property type="entry name" value="GLUCOSE-6-PHOSPHATE EXCHANGER SLC37A4"/>
    <property type="match status" value="1"/>
</dbReference>
<dbReference type="GO" id="GO:0005789">
    <property type="term" value="C:endoplasmic reticulum membrane"/>
    <property type="evidence" value="ECO:0007669"/>
    <property type="project" value="TreeGrafter"/>
</dbReference>
<dbReference type="EMBL" id="AMQN01005300">
    <property type="status" value="NOT_ANNOTATED_CDS"/>
    <property type="molecule type" value="Genomic_DNA"/>
</dbReference>
<sequence>MDVPVQSPPSNVAASPAHMFHFYKWSTFVSMYIGYTVNMLSRKSFSFALPAIIQDGLDKDDLGLISSSQNLAYTFSKFLGGIMSDSMSSRLLFSVGLFASGVVTLIFTGFSSPIAFASLWFLQGLVQGGGWPACAKMLKNWCYESEFGTLWSTLSTAMNVAGGLGPILATAITLHHGWRPFLQLIGIVTMVVAVVGFFFLVNSPTDVGFESFGDDAPKKDAKGKVKGRGRGTWQDMIRSPFMWVMCISYLVVFLARTAALDWGQLYLIQELHQTEYIGSLFISSLEMGGIIGSVAAGYIADKMVSVSRREDTKGSPRMTVTLGFVIMFTASLHLFLFHFFIVIFLGKVLISVWFLSDNKMFTNIL</sequence>
<evidence type="ECO:0000313" key="9">
    <source>
        <dbReference type="EnsemblMetazoa" id="CapteP219246"/>
    </source>
</evidence>
<feature type="transmembrane region" description="Helical" evidence="6">
    <location>
        <begin position="320"/>
        <end position="350"/>
    </location>
</feature>
<dbReference type="InterPro" id="IPR011701">
    <property type="entry name" value="MFS"/>
</dbReference>
<feature type="transmembrane region" description="Helical" evidence="6">
    <location>
        <begin position="181"/>
        <end position="201"/>
    </location>
</feature>
<dbReference type="AlphaFoldDB" id="R7VAW7"/>
<keyword evidence="4 6" id="KW-1133">Transmembrane helix</keyword>
<dbReference type="EMBL" id="KB295624">
    <property type="protein sequence ID" value="ELU12850.1"/>
    <property type="molecule type" value="Genomic_DNA"/>
</dbReference>
<comment type="subcellular location">
    <subcellularLocation>
        <location evidence="1">Endomembrane system</location>
        <topology evidence="1">Multi-pass membrane protein</topology>
    </subcellularLocation>
</comment>
<dbReference type="GO" id="GO:0061513">
    <property type="term" value="F:glucose 6-phosphate:phosphate antiporter activity"/>
    <property type="evidence" value="ECO:0007669"/>
    <property type="project" value="TreeGrafter"/>
</dbReference>
<evidence type="ECO:0000256" key="4">
    <source>
        <dbReference type="ARBA" id="ARBA00022989"/>
    </source>
</evidence>
<evidence type="ECO:0000313" key="8">
    <source>
        <dbReference type="EMBL" id="ELU12850.1"/>
    </source>
</evidence>
<dbReference type="GO" id="GO:0035435">
    <property type="term" value="P:phosphate ion transmembrane transport"/>
    <property type="evidence" value="ECO:0007669"/>
    <property type="project" value="TreeGrafter"/>
</dbReference>
<keyword evidence="3 6" id="KW-0812">Transmembrane</keyword>
<organism evidence="8">
    <name type="scientific">Capitella teleta</name>
    <name type="common">Polychaete worm</name>
    <dbReference type="NCBI Taxonomy" id="283909"/>
    <lineage>
        <taxon>Eukaryota</taxon>
        <taxon>Metazoa</taxon>
        <taxon>Spiralia</taxon>
        <taxon>Lophotrochozoa</taxon>
        <taxon>Annelida</taxon>
        <taxon>Polychaeta</taxon>
        <taxon>Sedentaria</taxon>
        <taxon>Scolecida</taxon>
        <taxon>Capitellidae</taxon>
        <taxon>Capitella</taxon>
    </lineage>
</organism>
<dbReference type="InterPro" id="IPR036259">
    <property type="entry name" value="MFS_trans_sf"/>
</dbReference>
<evidence type="ECO:0000256" key="1">
    <source>
        <dbReference type="ARBA" id="ARBA00004127"/>
    </source>
</evidence>
<evidence type="ECO:0000256" key="2">
    <source>
        <dbReference type="ARBA" id="ARBA00009598"/>
    </source>
</evidence>
<feature type="domain" description="Major facilitator superfamily (MFS) profile" evidence="7">
    <location>
        <begin position="27"/>
        <end position="365"/>
    </location>
</feature>
<protein>
    <recommendedName>
        <fullName evidence="7">Major facilitator superfamily (MFS) profile domain-containing protein</fullName>
    </recommendedName>
</protein>
<accession>R7VAW7</accession>
<reference evidence="10" key="1">
    <citation type="submission" date="2012-12" db="EMBL/GenBank/DDBJ databases">
        <authorList>
            <person name="Hellsten U."/>
            <person name="Grimwood J."/>
            <person name="Chapman J.A."/>
            <person name="Shapiro H."/>
            <person name="Aerts A."/>
            <person name="Otillar R.P."/>
            <person name="Terry A.Y."/>
            <person name="Boore J.L."/>
            <person name="Simakov O."/>
            <person name="Marletaz F."/>
            <person name="Cho S.-J."/>
            <person name="Edsinger-Gonzales E."/>
            <person name="Havlak P."/>
            <person name="Kuo D.-H."/>
            <person name="Larsson T."/>
            <person name="Lv J."/>
            <person name="Arendt D."/>
            <person name="Savage R."/>
            <person name="Osoegawa K."/>
            <person name="de Jong P."/>
            <person name="Lindberg D.R."/>
            <person name="Seaver E.C."/>
            <person name="Weisblat D.A."/>
            <person name="Putnam N.H."/>
            <person name="Grigoriev I.V."/>
            <person name="Rokhsar D.S."/>
        </authorList>
    </citation>
    <scope>NUCLEOTIDE SEQUENCE</scope>
    <source>
        <strain evidence="10">I ESC-2004</strain>
    </source>
</reference>
<proteinExistence type="inferred from homology"/>
<dbReference type="OMA" id="RWFMGAG"/>
<dbReference type="EMBL" id="AMQN01005299">
    <property type="status" value="NOT_ANNOTATED_CDS"/>
    <property type="molecule type" value="Genomic_DNA"/>
</dbReference>
<name>R7VAW7_CAPTE</name>
<feature type="transmembrane region" description="Helical" evidence="6">
    <location>
        <begin position="20"/>
        <end position="40"/>
    </location>
</feature>
<evidence type="ECO:0000256" key="5">
    <source>
        <dbReference type="ARBA" id="ARBA00023136"/>
    </source>
</evidence>
<keyword evidence="5 6" id="KW-0472">Membrane</keyword>
<evidence type="ECO:0000313" key="10">
    <source>
        <dbReference type="Proteomes" id="UP000014760"/>
    </source>
</evidence>
<dbReference type="PROSITE" id="PS50850">
    <property type="entry name" value="MFS"/>
    <property type="match status" value="1"/>
</dbReference>
<dbReference type="InterPro" id="IPR020846">
    <property type="entry name" value="MFS_dom"/>
</dbReference>
<dbReference type="EnsemblMetazoa" id="CapteT219246">
    <property type="protein sequence ID" value="CapteP219246"/>
    <property type="gene ID" value="CapteG219246"/>
</dbReference>
<comment type="similarity">
    <text evidence="2">Belongs to the major facilitator superfamily. Organophosphate:Pi antiporter (OPA) (TC 2.A.1.4) family.</text>
</comment>